<organism evidence="3 4">
    <name type="scientific">Sphingopyxis panaciterrulae</name>
    <dbReference type="NCBI Taxonomy" id="462372"/>
    <lineage>
        <taxon>Bacteria</taxon>
        <taxon>Pseudomonadati</taxon>
        <taxon>Pseudomonadota</taxon>
        <taxon>Alphaproteobacteria</taxon>
        <taxon>Sphingomonadales</taxon>
        <taxon>Sphingomonadaceae</taxon>
        <taxon>Sphingopyxis</taxon>
    </lineage>
</organism>
<keyword evidence="4" id="KW-1185">Reference proteome</keyword>
<accession>A0A7W9B500</accession>
<name>A0A7W9B500_9SPHN</name>
<evidence type="ECO:0000313" key="4">
    <source>
        <dbReference type="Proteomes" id="UP000537161"/>
    </source>
</evidence>
<dbReference type="RefSeq" id="WP_184097202.1">
    <property type="nucleotide sequence ID" value="NZ_JACIJH010000004.1"/>
</dbReference>
<sequence>MIRRLPLIALPLLALAAPLPAAAQDGAMGDAAEVLSDPAAQDRMADTVAALVDALMQLRVGPLAEAVARADPDSDAAYIPPDATLGEVAGRDPDYGARMGDEVRAGTRMAGHLAGAAAAYAPVLRDMARDLAAQWRREADAARR</sequence>
<feature type="chain" id="PRO_5030877651" evidence="2">
    <location>
        <begin position="24"/>
        <end position="144"/>
    </location>
</feature>
<protein>
    <submittedName>
        <fullName evidence="3">Uncharacterized protein</fullName>
    </submittedName>
</protein>
<evidence type="ECO:0000256" key="2">
    <source>
        <dbReference type="SAM" id="SignalP"/>
    </source>
</evidence>
<dbReference type="EMBL" id="JACIJH010000004">
    <property type="protein sequence ID" value="MBB5706360.1"/>
    <property type="molecule type" value="Genomic_DNA"/>
</dbReference>
<feature type="signal peptide" evidence="2">
    <location>
        <begin position="1"/>
        <end position="23"/>
    </location>
</feature>
<dbReference type="Proteomes" id="UP000537161">
    <property type="component" value="Unassembled WGS sequence"/>
</dbReference>
<proteinExistence type="predicted"/>
<feature type="region of interest" description="Disordered" evidence="1">
    <location>
        <begin position="71"/>
        <end position="93"/>
    </location>
</feature>
<keyword evidence="2" id="KW-0732">Signal</keyword>
<reference evidence="3 4" key="1">
    <citation type="submission" date="2020-08" db="EMBL/GenBank/DDBJ databases">
        <title>Genomic Encyclopedia of Type Strains, Phase IV (KMG-IV): sequencing the most valuable type-strain genomes for metagenomic binning, comparative biology and taxonomic classification.</title>
        <authorList>
            <person name="Goeker M."/>
        </authorList>
    </citation>
    <scope>NUCLEOTIDE SEQUENCE [LARGE SCALE GENOMIC DNA]</scope>
    <source>
        <strain evidence="3 4">DSM 27163</strain>
    </source>
</reference>
<gene>
    <name evidence="3" type="ORF">FHR21_001712</name>
</gene>
<evidence type="ECO:0000313" key="3">
    <source>
        <dbReference type="EMBL" id="MBB5706360.1"/>
    </source>
</evidence>
<comment type="caution">
    <text evidence="3">The sequence shown here is derived from an EMBL/GenBank/DDBJ whole genome shotgun (WGS) entry which is preliminary data.</text>
</comment>
<evidence type="ECO:0000256" key="1">
    <source>
        <dbReference type="SAM" id="MobiDB-lite"/>
    </source>
</evidence>
<dbReference type="AlphaFoldDB" id="A0A7W9B500"/>